<proteinExistence type="predicted"/>
<organism evidence="2">
    <name type="scientific">Salmonella derby</name>
    <dbReference type="NCBI Taxonomy" id="28144"/>
    <lineage>
        <taxon>Bacteria</taxon>
        <taxon>Pseudomonadati</taxon>
        <taxon>Pseudomonadota</taxon>
        <taxon>Gammaproteobacteria</taxon>
        <taxon>Enterobacterales</taxon>
        <taxon>Enterobacteriaceae</taxon>
        <taxon>Salmonella</taxon>
    </lineage>
</organism>
<reference evidence="2" key="2">
    <citation type="submission" date="2018-07" db="EMBL/GenBank/DDBJ databases">
        <authorList>
            <consortium name="NCBI Pathogen Detection Project"/>
        </authorList>
    </citation>
    <scope>NUCLEOTIDE SEQUENCE</scope>
    <source>
        <strain evidence="2">Salmonella enterica</strain>
    </source>
</reference>
<feature type="transmembrane region" description="Helical" evidence="1">
    <location>
        <begin position="6"/>
        <end position="29"/>
    </location>
</feature>
<evidence type="ECO:0000256" key="1">
    <source>
        <dbReference type="SAM" id="Phobius"/>
    </source>
</evidence>
<sequence>KISFSFQTCVIIFGVPFLARGAYFIFISGYRKSKQSPNRKITNICAFFIAFGIVFSLIFSFYVEYDLTSRGYVKCHKSSIHAPTKYVISKDMCE</sequence>
<dbReference type="AlphaFoldDB" id="A0A741QUT8"/>
<keyword evidence="1" id="KW-0472">Membrane</keyword>
<evidence type="ECO:0000313" key="2">
    <source>
        <dbReference type="EMBL" id="HAF0953134.1"/>
    </source>
</evidence>
<dbReference type="EMBL" id="DAAUBB010000065">
    <property type="protein sequence ID" value="HAF0953134.1"/>
    <property type="molecule type" value="Genomic_DNA"/>
</dbReference>
<protein>
    <submittedName>
        <fullName evidence="2">DUF1240 domain-containing protein</fullName>
    </submittedName>
</protein>
<keyword evidence="1" id="KW-1133">Transmembrane helix</keyword>
<reference evidence="2" key="1">
    <citation type="journal article" date="2018" name="Genome Biol.">
        <title>SKESA: strategic k-mer extension for scrupulous assemblies.</title>
        <authorList>
            <person name="Souvorov A."/>
            <person name="Agarwala R."/>
            <person name="Lipman D.J."/>
        </authorList>
    </citation>
    <scope>NUCLEOTIDE SEQUENCE</scope>
    <source>
        <strain evidence="2">Salmonella enterica</strain>
    </source>
</reference>
<comment type="caution">
    <text evidence="2">The sequence shown here is derived from an EMBL/GenBank/DDBJ whole genome shotgun (WGS) entry which is preliminary data.</text>
</comment>
<name>A0A741QUT8_SALDE</name>
<gene>
    <name evidence="2" type="ORF">G9W30_004918</name>
</gene>
<accession>A0A741QUT8</accession>
<dbReference type="Pfam" id="PF06836">
    <property type="entry name" value="DUF1240"/>
    <property type="match status" value="1"/>
</dbReference>
<feature type="non-terminal residue" evidence="2">
    <location>
        <position position="1"/>
    </location>
</feature>
<keyword evidence="1" id="KW-0812">Transmembrane</keyword>
<feature type="transmembrane region" description="Helical" evidence="1">
    <location>
        <begin position="41"/>
        <end position="63"/>
    </location>
</feature>
<dbReference type="InterPro" id="IPR010665">
    <property type="entry name" value="DUF1240"/>
</dbReference>